<accession>A0A0C3QCL4</accession>
<keyword evidence="5" id="KW-0812">Transmembrane</keyword>
<feature type="transmembrane region" description="Helical" evidence="5">
    <location>
        <begin position="568"/>
        <end position="590"/>
    </location>
</feature>
<dbReference type="InterPro" id="IPR002523">
    <property type="entry name" value="MgTranspt_CorA/ZnTranspt_ZntB"/>
</dbReference>
<feature type="transmembrane region" description="Helical" evidence="5">
    <location>
        <begin position="602"/>
        <end position="620"/>
    </location>
</feature>
<dbReference type="HOGENOM" id="CLU_015119_1_0_1"/>
<dbReference type="AlphaFoldDB" id="A0A0C3QCL4"/>
<evidence type="ECO:0000256" key="5">
    <source>
        <dbReference type="SAM" id="Phobius"/>
    </source>
</evidence>
<gene>
    <name evidence="6" type="ORF">M407DRAFT_112694</name>
</gene>
<feature type="region of interest" description="Disordered" evidence="4">
    <location>
        <begin position="1"/>
        <end position="50"/>
    </location>
</feature>
<dbReference type="Gene3D" id="1.20.58.340">
    <property type="entry name" value="Magnesium transport protein CorA, transmembrane region"/>
    <property type="match status" value="2"/>
</dbReference>
<dbReference type="Proteomes" id="UP000054248">
    <property type="component" value="Unassembled WGS sequence"/>
</dbReference>
<organism evidence="6 7">
    <name type="scientific">Tulasnella calospora MUT 4182</name>
    <dbReference type="NCBI Taxonomy" id="1051891"/>
    <lineage>
        <taxon>Eukaryota</taxon>
        <taxon>Fungi</taxon>
        <taxon>Dikarya</taxon>
        <taxon>Basidiomycota</taxon>
        <taxon>Agaricomycotina</taxon>
        <taxon>Agaricomycetes</taxon>
        <taxon>Cantharellales</taxon>
        <taxon>Tulasnellaceae</taxon>
        <taxon>Tulasnella</taxon>
    </lineage>
</organism>
<keyword evidence="2" id="KW-0813">Transport</keyword>
<dbReference type="GO" id="GO:0005886">
    <property type="term" value="C:plasma membrane"/>
    <property type="evidence" value="ECO:0007669"/>
    <property type="project" value="UniProtKB-SubCell"/>
</dbReference>
<keyword evidence="5" id="KW-1133">Transmembrane helix</keyword>
<dbReference type="STRING" id="1051891.A0A0C3QCL4"/>
<protein>
    <submittedName>
        <fullName evidence="6">Uncharacterized protein</fullName>
    </submittedName>
</protein>
<dbReference type="Pfam" id="PF01544">
    <property type="entry name" value="CorA"/>
    <property type="match status" value="1"/>
</dbReference>
<proteinExistence type="predicted"/>
<evidence type="ECO:0000256" key="3">
    <source>
        <dbReference type="ARBA" id="ARBA00022475"/>
    </source>
</evidence>
<dbReference type="OrthoDB" id="165352at2759"/>
<dbReference type="PANTHER" id="PTHR46494">
    <property type="entry name" value="CORA FAMILY METAL ION TRANSPORTER (EUROFUNG)"/>
    <property type="match status" value="1"/>
</dbReference>
<sequence>MPKLSVTLDTSPETLRRRAPASGVPKPPTPRSRWSPATTPLEDTPLSPVSRLRRTISNAVSPTRILTRNRQSLQPSQPIPLQTIITDVANSASRLLPNPNISPLDRFRYAVFKVMQMNRLKRAMISMHDPGLDAGNAITSKVLLNVRHEDCIIDVLDYGVAHAKLTRLTNADLGAFLEQPYRSTAKHVRWINVSGTSWDVISQLARKYDLHPLAIEDIYSGEKIARSKVDYYPQHIFLRLLCHLPRRQLGKNSRRDIFLSAGLHGREGTFTSDVMSALSDDSDDEECRRPPLKAVKTLASAGLVGAQILGDTQTTQQAWAQDVYPEIGPINIGKDRLRLRQWFKALSPDERERTANTALVEALKRGRRVHITKQHVFVFLRRDGTVISFHGSRLYGLFEPIERRLKKSRSTLRLRPDASMLLHALVDHVVHRSMDLIDDFHEQVLEFEKDILIKPNKISVMRDLHIASGDIKLAQATLRPFKHIIRVFTKQDVDKCIALTEDQKYALRNKDQVQGYISREAKVYFTSTMDDVDHILMSLKSHASKTERLLRYAFEMTSNGTSDATKTWTLTFVSFQPLIVLVMYFGMNFNGMLSVQAHTERFFWVICIPVMVAILAFIVWQTRPWRYLRH</sequence>
<dbReference type="GO" id="GO:0000287">
    <property type="term" value="F:magnesium ion binding"/>
    <property type="evidence" value="ECO:0007669"/>
    <property type="project" value="TreeGrafter"/>
</dbReference>
<name>A0A0C3QCL4_9AGAM</name>
<dbReference type="GO" id="GO:0015095">
    <property type="term" value="F:magnesium ion transmembrane transporter activity"/>
    <property type="evidence" value="ECO:0007669"/>
    <property type="project" value="TreeGrafter"/>
</dbReference>
<keyword evidence="5" id="KW-0472">Membrane</keyword>
<reference evidence="6 7" key="1">
    <citation type="submission" date="2014-04" db="EMBL/GenBank/DDBJ databases">
        <authorList>
            <consortium name="DOE Joint Genome Institute"/>
            <person name="Kuo A."/>
            <person name="Girlanda M."/>
            <person name="Perotto S."/>
            <person name="Kohler A."/>
            <person name="Nagy L.G."/>
            <person name="Floudas D."/>
            <person name="Copeland A."/>
            <person name="Barry K.W."/>
            <person name="Cichocki N."/>
            <person name="Veneault-Fourrey C."/>
            <person name="LaButti K."/>
            <person name="Lindquist E.A."/>
            <person name="Lipzen A."/>
            <person name="Lundell T."/>
            <person name="Morin E."/>
            <person name="Murat C."/>
            <person name="Sun H."/>
            <person name="Tunlid A."/>
            <person name="Henrissat B."/>
            <person name="Grigoriev I.V."/>
            <person name="Hibbett D.S."/>
            <person name="Martin F."/>
            <person name="Nordberg H.P."/>
            <person name="Cantor M.N."/>
            <person name="Hua S.X."/>
        </authorList>
    </citation>
    <scope>NUCLEOTIDE SEQUENCE [LARGE SCALE GENOMIC DNA]</scope>
    <source>
        <strain evidence="6 7">MUT 4182</strain>
    </source>
</reference>
<dbReference type="SUPFAM" id="SSF143865">
    <property type="entry name" value="CorA soluble domain-like"/>
    <property type="match status" value="1"/>
</dbReference>
<reference evidence="7" key="2">
    <citation type="submission" date="2015-01" db="EMBL/GenBank/DDBJ databases">
        <title>Evolutionary Origins and Diversification of the Mycorrhizal Mutualists.</title>
        <authorList>
            <consortium name="DOE Joint Genome Institute"/>
            <consortium name="Mycorrhizal Genomics Consortium"/>
            <person name="Kohler A."/>
            <person name="Kuo A."/>
            <person name="Nagy L.G."/>
            <person name="Floudas D."/>
            <person name="Copeland A."/>
            <person name="Barry K.W."/>
            <person name="Cichocki N."/>
            <person name="Veneault-Fourrey C."/>
            <person name="LaButti K."/>
            <person name="Lindquist E.A."/>
            <person name="Lipzen A."/>
            <person name="Lundell T."/>
            <person name="Morin E."/>
            <person name="Murat C."/>
            <person name="Riley R."/>
            <person name="Ohm R."/>
            <person name="Sun H."/>
            <person name="Tunlid A."/>
            <person name="Henrissat B."/>
            <person name="Grigoriev I.V."/>
            <person name="Hibbett D.S."/>
            <person name="Martin F."/>
        </authorList>
    </citation>
    <scope>NUCLEOTIDE SEQUENCE [LARGE SCALE GENOMIC DNA]</scope>
    <source>
        <strain evidence="7">MUT 4182</strain>
    </source>
</reference>
<dbReference type="EMBL" id="KN823091">
    <property type="protein sequence ID" value="KIO23161.1"/>
    <property type="molecule type" value="Genomic_DNA"/>
</dbReference>
<evidence type="ECO:0000256" key="2">
    <source>
        <dbReference type="ARBA" id="ARBA00022448"/>
    </source>
</evidence>
<keyword evidence="7" id="KW-1185">Reference proteome</keyword>
<comment type="subcellular location">
    <subcellularLocation>
        <location evidence="1">Cell membrane</location>
        <topology evidence="1">Multi-pass membrane protein</topology>
    </subcellularLocation>
</comment>
<evidence type="ECO:0000313" key="7">
    <source>
        <dbReference type="Proteomes" id="UP000054248"/>
    </source>
</evidence>
<dbReference type="InterPro" id="IPR045861">
    <property type="entry name" value="CorA_cytoplasmic_dom"/>
</dbReference>
<dbReference type="GO" id="GO:0015087">
    <property type="term" value="F:cobalt ion transmembrane transporter activity"/>
    <property type="evidence" value="ECO:0007669"/>
    <property type="project" value="TreeGrafter"/>
</dbReference>
<evidence type="ECO:0000313" key="6">
    <source>
        <dbReference type="EMBL" id="KIO23161.1"/>
    </source>
</evidence>
<dbReference type="Gene3D" id="3.30.460.20">
    <property type="entry name" value="CorA soluble domain-like"/>
    <property type="match status" value="1"/>
</dbReference>
<dbReference type="GO" id="GO:0050897">
    <property type="term" value="F:cobalt ion binding"/>
    <property type="evidence" value="ECO:0007669"/>
    <property type="project" value="TreeGrafter"/>
</dbReference>
<keyword evidence="3" id="KW-1003">Cell membrane</keyword>
<evidence type="ECO:0000256" key="4">
    <source>
        <dbReference type="SAM" id="MobiDB-lite"/>
    </source>
</evidence>
<dbReference type="PANTHER" id="PTHR46494:SF1">
    <property type="entry name" value="CORA FAMILY METAL ION TRANSPORTER (EUROFUNG)"/>
    <property type="match status" value="1"/>
</dbReference>
<evidence type="ECO:0000256" key="1">
    <source>
        <dbReference type="ARBA" id="ARBA00004651"/>
    </source>
</evidence>